<dbReference type="InterPro" id="IPR016541">
    <property type="entry name" value="UCP008505"/>
</dbReference>
<dbReference type="Pfam" id="PF14367">
    <property type="entry name" value="DUF4411"/>
    <property type="match status" value="1"/>
</dbReference>
<sequence length="181" mass="20620">MIYLSLDTNALLDICFRVYPEQTFPKLWEMLDDLTLTTTIKFCACSSILEETRSKCAFFAYDESILDSFLTRFRVIIIDRDEVGSRILNIRTKLLAYPFAAGSAHATKDEPDVDLIATAQKYNTSGFVITGEIGFIGADWDAFNARARRKEQIKIPDICALIGVQSSSWLQLFQRYNFTLD</sequence>
<name>A0A3A8ER71_9GAMM</name>
<dbReference type="AlphaFoldDB" id="A0A3A8ER71"/>
<gene>
    <name evidence="1" type="ORF">D7V20_15800</name>
</gene>
<dbReference type="RefSeq" id="WP_031953519.1">
    <property type="nucleotide sequence ID" value="NZ_RAXT01000051.1"/>
</dbReference>
<organism evidence="1 2">
    <name type="scientific">Acinetobacter rongchengensis</name>
    <dbReference type="NCBI Taxonomy" id="2419601"/>
    <lineage>
        <taxon>Bacteria</taxon>
        <taxon>Pseudomonadati</taxon>
        <taxon>Pseudomonadota</taxon>
        <taxon>Gammaproteobacteria</taxon>
        <taxon>Moraxellales</taxon>
        <taxon>Moraxellaceae</taxon>
        <taxon>Acinetobacter</taxon>
    </lineage>
</organism>
<dbReference type="EMBL" id="RAXT01000051">
    <property type="protein sequence ID" value="RKG35966.1"/>
    <property type="molecule type" value="Genomic_DNA"/>
</dbReference>
<accession>A0A3A8ER71</accession>
<keyword evidence="2" id="KW-1185">Reference proteome</keyword>
<dbReference type="Proteomes" id="UP000280405">
    <property type="component" value="Unassembled WGS sequence"/>
</dbReference>
<proteinExistence type="predicted"/>
<reference evidence="1 2" key="1">
    <citation type="submission" date="2018-09" db="EMBL/GenBank/DDBJ databases">
        <title>The draft genome of Acinetobacter spp. strains.</title>
        <authorList>
            <person name="Qin J."/>
            <person name="Feng Y."/>
            <person name="Zong Z."/>
        </authorList>
    </citation>
    <scope>NUCLEOTIDE SEQUENCE [LARGE SCALE GENOMIC DNA]</scope>
    <source>
        <strain evidence="1 2">WCHAc060115</strain>
    </source>
</reference>
<evidence type="ECO:0000313" key="1">
    <source>
        <dbReference type="EMBL" id="RKG35966.1"/>
    </source>
</evidence>
<evidence type="ECO:0000313" key="2">
    <source>
        <dbReference type="Proteomes" id="UP000280405"/>
    </source>
</evidence>
<protein>
    <submittedName>
        <fullName evidence="1">DUF4411 family protein</fullName>
    </submittedName>
</protein>
<dbReference type="OrthoDB" id="6693130at2"/>
<comment type="caution">
    <text evidence="1">The sequence shown here is derived from an EMBL/GenBank/DDBJ whole genome shotgun (WGS) entry which is preliminary data.</text>
</comment>